<sequence length="412" mass="43754">MKVMVVGSGQSALMLAHGLRGRGIDVELFSQQTPAEIRRGPGVLTQLTLPTTLRAERAAGLDFWSSESPSPLGVAPAFRSVSLAISTAEHGELEFTGHLPRAGGIAVDPRIKRSDWLEALEDRGGTIYTRGVTLDDVNGFGRLGRYDLIVIAVGSGDLGQLFRTDPGRRTSVVRSRATTQLVLHDVAPGAADTTVLSTPHGEVFVVPTLTAHGPAHAVLMIGAAGGAFDCWPGYEKRHADLTREVDLTGELADRLREFAPGVAERCRAAVPQSPPVHTRVVPAVRRPVGWLPCGVPVLGLGDTLLDVDPGSGQGWMASTIMAAVYGEQIVGRARTGGAFDQAFMDDTFDAYWQVHGRALRSLVDMVVGFHSGALPPEVMAMAARAAADPALADRWIAALDNPTSFADWLLPV</sequence>
<dbReference type="RefSeq" id="WP_106585979.1">
    <property type="nucleotide sequence ID" value="NZ_PYGA01000024.1"/>
</dbReference>
<dbReference type="InterPro" id="IPR041654">
    <property type="entry name" value="StyA_sbd"/>
</dbReference>
<dbReference type="InterPro" id="IPR036188">
    <property type="entry name" value="FAD/NAD-bd_sf"/>
</dbReference>
<evidence type="ECO:0000259" key="1">
    <source>
        <dbReference type="Pfam" id="PF17885"/>
    </source>
</evidence>
<name>A0A2P8CYA7_9ACTN</name>
<dbReference type="Gene3D" id="3.50.50.60">
    <property type="entry name" value="FAD/NAD(P)-binding domain"/>
    <property type="match status" value="2"/>
</dbReference>
<dbReference type="Pfam" id="PF17885">
    <property type="entry name" value="Smoa_sbd"/>
    <property type="match status" value="1"/>
</dbReference>
<dbReference type="AlphaFoldDB" id="A0A2P8CYA7"/>
<organism evidence="2 3">
    <name type="scientific">Murinocardiopsis flavida</name>
    <dbReference type="NCBI Taxonomy" id="645275"/>
    <lineage>
        <taxon>Bacteria</taxon>
        <taxon>Bacillati</taxon>
        <taxon>Actinomycetota</taxon>
        <taxon>Actinomycetes</taxon>
        <taxon>Streptosporangiales</taxon>
        <taxon>Nocardiopsidaceae</taxon>
        <taxon>Murinocardiopsis</taxon>
    </lineage>
</organism>
<reference evidence="2 3" key="1">
    <citation type="submission" date="2018-03" db="EMBL/GenBank/DDBJ databases">
        <title>Genomic Encyclopedia of Archaeal and Bacterial Type Strains, Phase II (KMG-II): from individual species to whole genera.</title>
        <authorList>
            <person name="Goeker M."/>
        </authorList>
    </citation>
    <scope>NUCLEOTIDE SEQUENCE [LARGE SCALE GENOMIC DNA]</scope>
    <source>
        <strain evidence="2 3">DSM 45312</strain>
    </source>
</reference>
<accession>A0A2P8CYA7</accession>
<evidence type="ECO:0000313" key="3">
    <source>
        <dbReference type="Proteomes" id="UP000240542"/>
    </source>
</evidence>
<dbReference type="Proteomes" id="UP000240542">
    <property type="component" value="Unassembled WGS sequence"/>
</dbReference>
<comment type="caution">
    <text evidence="2">The sequence shown here is derived from an EMBL/GenBank/DDBJ whole genome shotgun (WGS) entry which is preliminary data.</text>
</comment>
<dbReference type="EMBL" id="PYGA01000024">
    <property type="protein sequence ID" value="PSK89917.1"/>
    <property type="molecule type" value="Genomic_DNA"/>
</dbReference>
<dbReference type="OrthoDB" id="3414915at2"/>
<keyword evidence="3" id="KW-1185">Reference proteome</keyword>
<protein>
    <submittedName>
        <fullName evidence="2">2-polyprenyl-6-methoxyphenol hydroxylase-like FAD-dependent oxidoreductase</fullName>
    </submittedName>
</protein>
<evidence type="ECO:0000313" key="2">
    <source>
        <dbReference type="EMBL" id="PSK89917.1"/>
    </source>
</evidence>
<feature type="domain" description="Styrene monooxygenase StyA putative substrate binding" evidence="1">
    <location>
        <begin position="154"/>
        <end position="265"/>
    </location>
</feature>
<dbReference type="Gene3D" id="3.30.9.40">
    <property type="match status" value="1"/>
</dbReference>
<gene>
    <name evidence="2" type="ORF">CLV63_12421</name>
</gene>
<dbReference type="SUPFAM" id="SSF51905">
    <property type="entry name" value="FAD/NAD(P)-binding domain"/>
    <property type="match status" value="1"/>
</dbReference>
<proteinExistence type="predicted"/>